<keyword evidence="3" id="KW-1185">Reference proteome</keyword>
<dbReference type="EMBL" id="CP033433">
    <property type="protein sequence ID" value="AYQ73955.1"/>
    <property type="molecule type" value="Genomic_DNA"/>
</dbReference>
<dbReference type="Proteomes" id="UP000269097">
    <property type="component" value="Chromosome"/>
</dbReference>
<dbReference type="Pfam" id="PF12669">
    <property type="entry name" value="FeoB_associated"/>
    <property type="match status" value="1"/>
</dbReference>
<keyword evidence="1" id="KW-0472">Membrane</keyword>
<keyword evidence="1" id="KW-1133">Transmembrane helix</keyword>
<organism evidence="2 3">
    <name type="scientific">Cohnella candidum</name>
    <dbReference type="NCBI Taxonomy" id="2674991"/>
    <lineage>
        <taxon>Bacteria</taxon>
        <taxon>Bacillati</taxon>
        <taxon>Bacillota</taxon>
        <taxon>Bacilli</taxon>
        <taxon>Bacillales</taxon>
        <taxon>Paenibacillaceae</taxon>
        <taxon>Cohnella</taxon>
    </lineage>
</organism>
<proteinExistence type="predicted"/>
<feature type="transmembrane region" description="Helical" evidence="1">
    <location>
        <begin position="6"/>
        <end position="23"/>
    </location>
</feature>
<accession>A0A3G3K0B3</accession>
<reference evidence="2 3" key="1">
    <citation type="submission" date="2018-10" db="EMBL/GenBank/DDBJ databases">
        <title>Genome Sequence of Cohnella sp.</title>
        <authorList>
            <person name="Srinivasan S."/>
            <person name="Kim M.K."/>
        </authorList>
    </citation>
    <scope>NUCLEOTIDE SEQUENCE [LARGE SCALE GENOMIC DNA]</scope>
    <source>
        <strain evidence="2 3">18JY8-7</strain>
    </source>
</reference>
<protein>
    <submittedName>
        <fullName evidence="2">FeoB-associated Cys-rich membrane protein</fullName>
    </submittedName>
</protein>
<evidence type="ECO:0000313" key="3">
    <source>
        <dbReference type="Proteomes" id="UP000269097"/>
    </source>
</evidence>
<evidence type="ECO:0000256" key="1">
    <source>
        <dbReference type="SAM" id="Phobius"/>
    </source>
</evidence>
<dbReference type="AlphaFoldDB" id="A0A3G3K0B3"/>
<keyword evidence="1" id="KW-0812">Transmembrane</keyword>
<dbReference type="KEGG" id="coh:EAV92_16035"/>
<name>A0A3G3K0B3_9BACL</name>
<sequence length="50" mass="5356">MVFSIVAGAGIFGYAGWTLYRYVRKTRQGKCAACSLQSSCQTSCSSPVSQ</sequence>
<evidence type="ECO:0000313" key="2">
    <source>
        <dbReference type="EMBL" id="AYQ73955.1"/>
    </source>
</evidence>
<gene>
    <name evidence="2" type="ORF">EAV92_16035</name>
</gene>